<evidence type="ECO:0000259" key="1">
    <source>
        <dbReference type="PROSITE" id="PS51186"/>
    </source>
</evidence>
<dbReference type="PANTHER" id="PTHR43792">
    <property type="entry name" value="GNAT FAMILY, PUTATIVE (AFU_ORTHOLOGUE AFUA_3G00765)-RELATED-RELATED"/>
    <property type="match status" value="1"/>
</dbReference>
<gene>
    <name evidence="2" type="ORF">GCU69_27980</name>
</gene>
<dbReference type="PANTHER" id="PTHR43792:SF1">
    <property type="entry name" value="N-ACETYLTRANSFERASE DOMAIN-CONTAINING PROTEIN"/>
    <property type="match status" value="1"/>
</dbReference>
<feature type="domain" description="N-acetyltransferase" evidence="1">
    <location>
        <begin position="14"/>
        <end position="182"/>
    </location>
</feature>
<proteinExistence type="predicted"/>
<organism evidence="2 3">
    <name type="scientific">Streptomyces lycii</name>
    <dbReference type="NCBI Taxonomy" id="2654337"/>
    <lineage>
        <taxon>Bacteria</taxon>
        <taxon>Bacillati</taxon>
        <taxon>Actinomycetota</taxon>
        <taxon>Actinomycetes</taxon>
        <taxon>Kitasatosporales</taxon>
        <taxon>Streptomycetaceae</taxon>
        <taxon>Streptomyces</taxon>
    </lineage>
</organism>
<dbReference type="InterPro" id="IPR016181">
    <property type="entry name" value="Acyl_CoA_acyltransferase"/>
</dbReference>
<protein>
    <submittedName>
        <fullName evidence="2">GNAT family N-acetyltransferase</fullName>
    </submittedName>
</protein>
<dbReference type="SUPFAM" id="SSF55729">
    <property type="entry name" value="Acyl-CoA N-acyltransferases (Nat)"/>
    <property type="match status" value="1"/>
</dbReference>
<comment type="caution">
    <text evidence="2">The sequence shown here is derived from an EMBL/GenBank/DDBJ whole genome shotgun (WGS) entry which is preliminary data.</text>
</comment>
<evidence type="ECO:0000313" key="3">
    <source>
        <dbReference type="Proteomes" id="UP000621266"/>
    </source>
</evidence>
<dbReference type="EMBL" id="WHPN01000402">
    <property type="protein sequence ID" value="KAF4405834.1"/>
    <property type="molecule type" value="Genomic_DNA"/>
</dbReference>
<reference evidence="2 3" key="1">
    <citation type="submission" date="2019-10" db="EMBL/GenBank/DDBJ databases">
        <title>Streptomyces tenebrisbrunneis sp.nov., an endogenous actinomycete isolated from of Lycium ruthenicum.</title>
        <authorList>
            <person name="Ma L."/>
        </authorList>
    </citation>
    <scope>NUCLEOTIDE SEQUENCE [LARGE SCALE GENOMIC DNA]</scope>
    <source>
        <strain evidence="2 3">TRM 66187</strain>
    </source>
</reference>
<dbReference type="Pfam" id="PF13302">
    <property type="entry name" value="Acetyltransf_3"/>
    <property type="match status" value="1"/>
</dbReference>
<dbReference type="InterPro" id="IPR051531">
    <property type="entry name" value="N-acetyltransferase"/>
</dbReference>
<dbReference type="PROSITE" id="PS51186">
    <property type="entry name" value="GNAT"/>
    <property type="match status" value="1"/>
</dbReference>
<keyword evidence="3" id="KW-1185">Reference proteome</keyword>
<sequence length="193" mass="21664">MRTTRTVFLETERLTLRRFTGADADLLGGLHGDPDVMRFISAAPEPPETVREEVLPRILRRYQEHRGLGAWAAEERATGAFLGWFELRPCDPGSPVAELGYRLHRAAWGRGYATEGSRALVRKAFTELGIERVVAETMTVNRASRRVLEKAGLRYVRTFHATWPEYVEGAEHGDVRYEAERAARPAGHGPPPS</sequence>
<dbReference type="InterPro" id="IPR000182">
    <property type="entry name" value="GNAT_dom"/>
</dbReference>
<dbReference type="Proteomes" id="UP000621266">
    <property type="component" value="Unassembled WGS sequence"/>
</dbReference>
<dbReference type="Gene3D" id="3.40.630.30">
    <property type="match status" value="1"/>
</dbReference>
<accession>A0ABQ7F9Y8</accession>
<name>A0ABQ7F9Y8_9ACTN</name>
<dbReference type="RefSeq" id="WP_156207503.1">
    <property type="nucleotide sequence ID" value="NZ_WHPN01000402.1"/>
</dbReference>
<evidence type="ECO:0000313" key="2">
    <source>
        <dbReference type="EMBL" id="KAF4405834.1"/>
    </source>
</evidence>